<protein>
    <recommendedName>
        <fullName evidence="2">DUF8035 domain-containing protein</fullName>
    </recommendedName>
</protein>
<feature type="compositionally biased region" description="Basic and acidic residues" evidence="1">
    <location>
        <begin position="229"/>
        <end position="245"/>
    </location>
</feature>
<organism evidence="3 4">
    <name type="scientific">Penicillium alfredii</name>
    <dbReference type="NCBI Taxonomy" id="1506179"/>
    <lineage>
        <taxon>Eukaryota</taxon>
        <taxon>Fungi</taxon>
        <taxon>Dikarya</taxon>
        <taxon>Ascomycota</taxon>
        <taxon>Pezizomycotina</taxon>
        <taxon>Eurotiomycetes</taxon>
        <taxon>Eurotiomycetidae</taxon>
        <taxon>Eurotiales</taxon>
        <taxon>Aspergillaceae</taxon>
        <taxon>Penicillium</taxon>
    </lineage>
</organism>
<dbReference type="Proteomes" id="UP001141434">
    <property type="component" value="Unassembled WGS sequence"/>
</dbReference>
<gene>
    <name evidence="3" type="ORF">NUU61_001892</name>
</gene>
<feature type="compositionally biased region" description="Basic residues" evidence="1">
    <location>
        <begin position="298"/>
        <end position="307"/>
    </location>
</feature>
<feature type="compositionally biased region" description="Basic and acidic residues" evidence="1">
    <location>
        <begin position="145"/>
        <end position="155"/>
    </location>
</feature>
<evidence type="ECO:0000259" key="2">
    <source>
        <dbReference type="Pfam" id="PF26118"/>
    </source>
</evidence>
<dbReference type="RefSeq" id="XP_056513541.1">
    <property type="nucleotide sequence ID" value="XM_056652474.1"/>
</dbReference>
<proteinExistence type="predicted"/>
<evidence type="ECO:0000256" key="1">
    <source>
        <dbReference type="SAM" id="MobiDB-lite"/>
    </source>
</evidence>
<feature type="compositionally biased region" description="Basic and acidic residues" evidence="1">
    <location>
        <begin position="256"/>
        <end position="265"/>
    </location>
</feature>
<feature type="compositionally biased region" description="Basic and acidic residues" evidence="1">
    <location>
        <begin position="276"/>
        <end position="289"/>
    </location>
</feature>
<feature type="compositionally biased region" description="Acidic residues" evidence="1">
    <location>
        <begin position="203"/>
        <end position="216"/>
    </location>
</feature>
<evidence type="ECO:0000313" key="4">
    <source>
        <dbReference type="Proteomes" id="UP001141434"/>
    </source>
</evidence>
<feature type="compositionally biased region" description="Basic and acidic residues" evidence="1">
    <location>
        <begin position="365"/>
        <end position="379"/>
    </location>
</feature>
<feature type="compositionally biased region" description="Basic and acidic residues" evidence="1">
    <location>
        <begin position="1"/>
        <end position="10"/>
    </location>
</feature>
<dbReference type="InterPro" id="IPR058348">
    <property type="entry name" value="DUF8035"/>
</dbReference>
<feature type="compositionally biased region" description="Basic and acidic residues" evidence="1">
    <location>
        <begin position="65"/>
        <end position="109"/>
    </location>
</feature>
<comment type="caution">
    <text evidence="3">The sequence shown here is derived from an EMBL/GenBank/DDBJ whole genome shotgun (WGS) entry which is preliminary data.</text>
</comment>
<dbReference type="EMBL" id="JAPMSZ010000004">
    <property type="protein sequence ID" value="KAJ5104545.1"/>
    <property type="molecule type" value="Genomic_DNA"/>
</dbReference>
<dbReference type="AlphaFoldDB" id="A0A9W9FQJ9"/>
<accession>A0A9W9FQJ9</accession>
<sequence length="650" mass="78269">MPRRPPPRDYYEEDEEEVFESERERYHKPRRRERDFDDELRYRRRGPEPPVEDLERLYIRERPPRDFVRENYEPRSRERVPVIPRRSREEVHEFSPDREYVPRREREEAYIPPPGSRRRHCPRTVDEEDLIMEESDRQRGRRRRAERELEKEDLAIRSSHPGASRQYDSEEECLLQERSPNDDRDEVHYRSSASRRRPRLPEVEVEEEIVDEIDEEQDRRSRRHHRERRMADDNHEMPARWKESEPISSGAEDEDLPFHERDRRAQPPLSYSEYEPGLRDPSIKNRDDSPNEAIRVCARFRPKPRHRYPGEDDHIVVPREQRDRDRDGRQGSADSEEIYIHKRRRRPSSREVSPIRAPPVPQDSFVRRRPVENRYEANRLPRAPSPELPSVRTSLDEVDLHHHGKRTGRESEEDIVLEHKDSNGSLSPRSHSTFDFHNPWEEEHAVPRRQLRREPESMRVERPRSRDRHMSPSVSDIEEKIEFHKRHTRDRSSNAADDWSMISAPRNSDPVEMSGALNVVEIAPRDPSEDDDDDDEVEVHPRMGQKVVKDRRDERWTEIAKDLVVKEAIERMGYEYDETRMFYYIFSYLERGDIDELVDLSDEIRHARRRRIREINRERAAMSPPVPLPSRIPPRPGNKRVRERVRIDYT</sequence>
<feature type="region of interest" description="Disordered" evidence="1">
    <location>
        <begin position="65"/>
        <end position="473"/>
    </location>
</feature>
<feature type="compositionally biased region" description="Basic and acidic residues" evidence="1">
    <location>
        <begin position="308"/>
        <end position="329"/>
    </location>
</feature>
<evidence type="ECO:0000313" key="3">
    <source>
        <dbReference type="EMBL" id="KAJ5104545.1"/>
    </source>
</evidence>
<reference evidence="3" key="1">
    <citation type="submission" date="2022-11" db="EMBL/GenBank/DDBJ databases">
        <authorList>
            <person name="Petersen C."/>
        </authorList>
    </citation>
    <scope>NUCLEOTIDE SEQUENCE</scope>
    <source>
        <strain evidence="3">IBT 34128</strain>
    </source>
</reference>
<feature type="domain" description="DUF8035" evidence="2">
    <location>
        <begin position="553"/>
        <end position="607"/>
    </location>
</feature>
<feature type="compositionally biased region" description="Basic and acidic residues" evidence="1">
    <location>
        <begin position="179"/>
        <end position="189"/>
    </location>
</feature>
<dbReference type="GeneID" id="81391642"/>
<feature type="region of interest" description="Disordered" evidence="1">
    <location>
        <begin position="485"/>
        <end position="511"/>
    </location>
</feature>
<feature type="compositionally biased region" description="Basic and acidic residues" evidence="1">
    <location>
        <begin position="432"/>
        <end position="470"/>
    </location>
</feature>
<reference evidence="3" key="2">
    <citation type="journal article" date="2023" name="IMA Fungus">
        <title>Comparative genomic study of the Penicillium genus elucidates a diverse pangenome and 15 lateral gene transfer events.</title>
        <authorList>
            <person name="Petersen C."/>
            <person name="Sorensen T."/>
            <person name="Nielsen M.R."/>
            <person name="Sondergaard T.E."/>
            <person name="Sorensen J.L."/>
            <person name="Fitzpatrick D.A."/>
            <person name="Frisvad J.C."/>
            <person name="Nielsen K.L."/>
        </authorList>
    </citation>
    <scope>NUCLEOTIDE SEQUENCE</scope>
    <source>
        <strain evidence="3">IBT 34128</strain>
    </source>
</reference>
<keyword evidence="4" id="KW-1185">Reference proteome</keyword>
<dbReference type="Pfam" id="PF26118">
    <property type="entry name" value="DUF8035"/>
    <property type="match status" value="1"/>
</dbReference>
<feature type="compositionally biased region" description="Basic and acidic residues" evidence="1">
    <location>
        <begin position="32"/>
        <end position="48"/>
    </location>
</feature>
<dbReference type="OrthoDB" id="5410752at2759"/>
<feature type="region of interest" description="Disordered" evidence="1">
    <location>
        <begin position="1"/>
        <end position="48"/>
    </location>
</feature>
<name>A0A9W9FQJ9_9EURO</name>